<name>A0A1B4XEV0_9GAMM</name>
<evidence type="ECO:0000259" key="5">
    <source>
        <dbReference type="PROSITE" id="PS51462"/>
    </source>
</evidence>
<dbReference type="EMBL" id="AP014879">
    <property type="protein sequence ID" value="BAV33329.1"/>
    <property type="molecule type" value="Genomic_DNA"/>
</dbReference>
<dbReference type="InterPro" id="IPR020084">
    <property type="entry name" value="NUDIX_hydrolase_CS"/>
</dbReference>
<dbReference type="EC" id="3.6.1.-" evidence="4"/>
<evidence type="ECO:0000256" key="2">
    <source>
        <dbReference type="ARBA" id="ARBA00001946"/>
    </source>
</evidence>
<dbReference type="GO" id="GO:0006402">
    <property type="term" value="P:mRNA catabolic process"/>
    <property type="evidence" value="ECO:0007669"/>
    <property type="project" value="TreeGrafter"/>
</dbReference>
<accession>A0A1B4XEV0</accession>
<dbReference type="PRINTS" id="PR00502">
    <property type="entry name" value="NUDIXFAMILY"/>
</dbReference>
<dbReference type="InParanoid" id="A0A1B4XEV0"/>
<dbReference type="NCBIfam" id="NF001937">
    <property type="entry name" value="PRK00714.1-4"/>
    <property type="match status" value="1"/>
</dbReference>
<dbReference type="GO" id="GO:0005737">
    <property type="term" value="C:cytoplasm"/>
    <property type="evidence" value="ECO:0007669"/>
    <property type="project" value="TreeGrafter"/>
</dbReference>
<dbReference type="HAMAP" id="MF_00298">
    <property type="entry name" value="Nudix_RppH"/>
    <property type="match status" value="1"/>
</dbReference>
<dbReference type="PANTHER" id="PTHR23114">
    <property type="entry name" value="M7GPPPN-MRNA HYDROLASE"/>
    <property type="match status" value="1"/>
</dbReference>
<dbReference type="FunCoup" id="A0A1B4XEV0">
    <property type="interactions" value="259"/>
</dbReference>
<proteinExistence type="inferred from homology"/>
<comment type="similarity">
    <text evidence="4">Belongs to the Nudix hydrolase family. RppH subfamily.</text>
</comment>
<dbReference type="SUPFAM" id="SSF55811">
    <property type="entry name" value="Nudix"/>
    <property type="match status" value="1"/>
</dbReference>
<dbReference type="InterPro" id="IPR020476">
    <property type="entry name" value="Nudix_hydrolase"/>
</dbReference>
<dbReference type="AlphaFoldDB" id="A0A1B4XEV0"/>
<dbReference type="RefSeq" id="WP_096360201.1">
    <property type="nucleotide sequence ID" value="NZ_AP014879.1"/>
</dbReference>
<dbReference type="Proteomes" id="UP000243180">
    <property type="component" value="Chromosome"/>
</dbReference>
<dbReference type="InterPro" id="IPR022927">
    <property type="entry name" value="RppH"/>
</dbReference>
<evidence type="ECO:0000256" key="4">
    <source>
        <dbReference type="HAMAP-Rule" id="MF_00298"/>
    </source>
</evidence>
<reference evidence="6 7" key="1">
    <citation type="submission" date="2015-05" db="EMBL/GenBank/DDBJ databases">
        <title>Complete genome sequence of a sulfur-oxidizing gammaproteobacterium strain HA5.</title>
        <authorList>
            <person name="Miura A."/>
            <person name="Kojima H."/>
            <person name="Fukui M."/>
        </authorList>
    </citation>
    <scope>NUCLEOTIDE SEQUENCE [LARGE SCALE GENOMIC DNA]</scope>
    <source>
        <strain evidence="6 7">HA5</strain>
    </source>
</reference>
<dbReference type="InterPro" id="IPR015797">
    <property type="entry name" value="NUDIX_hydrolase-like_dom_sf"/>
</dbReference>
<keyword evidence="3 4" id="KW-0378">Hydrolase</keyword>
<dbReference type="GO" id="GO:0034353">
    <property type="term" value="F:mRNA 5'-diphosphatase activity"/>
    <property type="evidence" value="ECO:0007669"/>
    <property type="project" value="TreeGrafter"/>
</dbReference>
<sequence length="162" mass="19505">MIDEHGYRPNVGIILCNRVNQVFWARRCGQDGWQFPQGGVRPQEPVEQAMYRELREEVGLSPAHIEVLGRTRDWLHYDIPDHFRRRNPNSAFRGQKQIWYLLRLIGQDQDVRLNACERPEFDEWRWIEYWSALEHIISFKREVYQRALTELEPLLSSLKTRD</sequence>
<dbReference type="OrthoDB" id="9816040at2"/>
<dbReference type="PROSITE" id="PS00893">
    <property type="entry name" value="NUDIX_BOX"/>
    <property type="match status" value="1"/>
</dbReference>
<keyword evidence="7" id="KW-1185">Reference proteome</keyword>
<feature type="short sequence motif" description="Nudix box" evidence="4">
    <location>
        <begin position="38"/>
        <end position="59"/>
    </location>
</feature>
<dbReference type="Pfam" id="PF00293">
    <property type="entry name" value="NUDIX"/>
    <property type="match status" value="1"/>
</dbReference>
<comment type="cofactor">
    <cofactor evidence="4">
        <name>a divalent metal cation</name>
        <dbReference type="ChEBI" id="CHEBI:60240"/>
    </cofactor>
</comment>
<comment type="function">
    <text evidence="4">Accelerates the degradation of transcripts by removing pyrophosphate from the 5'-end of triphosphorylated RNA, leading to a more labile monophosphorylated state that can stimulate subsequent ribonuclease cleavage.</text>
</comment>
<dbReference type="PANTHER" id="PTHR23114:SF17">
    <property type="entry name" value="M7GPPPN-MRNA HYDROLASE"/>
    <property type="match status" value="1"/>
</dbReference>
<feature type="domain" description="Nudix hydrolase" evidence="5">
    <location>
        <begin position="6"/>
        <end position="149"/>
    </location>
</feature>
<evidence type="ECO:0000256" key="1">
    <source>
        <dbReference type="ARBA" id="ARBA00001936"/>
    </source>
</evidence>
<dbReference type="KEGG" id="slim:SCL_1014"/>
<organism evidence="6 7">
    <name type="scientific">Sulfuricaulis limicola</name>
    <dbReference type="NCBI Taxonomy" id="1620215"/>
    <lineage>
        <taxon>Bacteria</taxon>
        <taxon>Pseudomonadati</taxon>
        <taxon>Pseudomonadota</taxon>
        <taxon>Gammaproteobacteria</taxon>
        <taxon>Acidiferrobacterales</taxon>
        <taxon>Acidiferrobacteraceae</taxon>
        <taxon>Sulfuricaulis</taxon>
    </lineage>
</organism>
<dbReference type="Gene3D" id="3.90.79.10">
    <property type="entry name" value="Nucleoside Triphosphate Pyrophosphohydrolase"/>
    <property type="match status" value="1"/>
</dbReference>
<gene>
    <name evidence="4" type="primary">rppH</name>
    <name evidence="4" type="synonym">nudH</name>
    <name evidence="6" type="ORF">SCL_1014</name>
</gene>
<comment type="cofactor">
    <cofactor evidence="2">
        <name>Mg(2+)</name>
        <dbReference type="ChEBI" id="CHEBI:18420"/>
    </cofactor>
</comment>
<dbReference type="NCBIfam" id="NF001938">
    <property type="entry name" value="PRK00714.1-5"/>
    <property type="match status" value="1"/>
</dbReference>
<dbReference type="CDD" id="cd03671">
    <property type="entry name" value="NUDIX_Ap4A_hydrolase_plant_like"/>
    <property type="match status" value="1"/>
</dbReference>
<dbReference type="InterPro" id="IPR000086">
    <property type="entry name" value="NUDIX_hydrolase_dom"/>
</dbReference>
<dbReference type="PROSITE" id="PS51462">
    <property type="entry name" value="NUDIX"/>
    <property type="match status" value="1"/>
</dbReference>
<comment type="cofactor">
    <cofactor evidence="1">
        <name>Mn(2+)</name>
        <dbReference type="ChEBI" id="CHEBI:29035"/>
    </cofactor>
</comment>
<protein>
    <recommendedName>
        <fullName evidence="4">RNA pyrophosphohydrolase</fullName>
        <ecNumber evidence="4">3.6.1.-</ecNumber>
    </recommendedName>
    <alternativeName>
        <fullName evidence="4">(Di)nucleoside polyphosphate hydrolase</fullName>
    </alternativeName>
</protein>
<evidence type="ECO:0000313" key="6">
    <source>
        <dbReference type="EMBL" id="BAV33329.1"/>
    </source>
</evidence>
<evidence type="ECO:0000313" key="7">
    <source>
        <dbReference type="Proteomes" id="UP000243180"/>
    </source>
</evidence>
<evidence type="ECO:0000256" key="3">
    <source>
        <dbReference type="ARBA" id="ARBA00022801"/>
    </source>
</evidence>